<accession>A0ABW7BAS8</accession>
<dbReference type="Proteomes" id="UP001604267">
    <property type="component" value="Unassembled WGS sequence"/>
</dbReference>
<gene>
    <name evidence="2" type="ORF">ACGFZB_28610</name>
</gene>
<dbReference type="EMBL" id="JBICYV010000015">
    <property type="protein sequence ID" value="MFG3014311.1"/>
    <property type="molecule type" value="Genomic_DNA"/>
</dbReference>
<keyword evidence="3" id="KW-1185">Reference proteome</keyword>
<evidence type="ECO:0000313" key="3">
    <source>
        <dbReference type="Proteomes" id="UP001604267"/>
    </source>
</evidence>
<keyword evidence="1" id="KW-0812">Transmembrane</keyword>
<evidence type="ECO:0000313" key="2">
    <source>
        <dbReference type="EMBL" id="MFG3014311.1"/>
    </source>
</evidence>
<feature type="transmembrane region" description="Helical" evidence="1">
    <location>
        <begin position="6"/>
        <end position="28"/>
    </location>
</feature>
<evidence type="ECO:0008006" key="4">
    <source>
        <dbReference type="Google" id="ProtNLM"/>
    </source>
</evidence>
<dbReference type="RefSeq" id="WP_392820873.1">
    <property type="nucleotide sequence ID" value="NZ_JBICYV010000015.1"/>
</dbReference>
<proteinExistence type="predicted"/>
<keyword evidence="1" id="KW-0472">Membrane</keyword>
<name>A0ABW7BAS8_9ACTN</name>
<organism evidence="2 3">
    <name type="scientific">Streptomyces cinerochromogenes</name>
    <dbReference type="NCBI Taxonomy" id="66422"/>
    <lineage>
        <taxon>Bacteria</taxon>
        <taxon>Bacillati</taxon>
        <taxon>Actinomycetota</taxon>
        <taxon>Actinomycetes</taxon>
        <taxon>Kitasatosporales</taxon>
        <taxon>Streptomycetaceae</taxon>
        <taxon>Streptomyces</taxon>
    </lineage>
</organism>
<sequence>MSPEIIIALITAASVIGAAVVAAIPAFLSLRRRTAAEGATTRDAMAEALASLGSRVDARIDDVRDDIDNVREDVARVREWQAGHDAEHLLIGQQPPPRGDS</sequence>
<evidence type="ECO:0000256" key="1">
    <source>
        <dbReference type="SAM" id="Phobius"/>
    </source>
</evidence>
<comment type="caution">
    <text evidence="2">The sequence shown here is derived from an EMBL/GenBank/DDBJ whole genome shotgun (WGS) entry which is preliminary data.</text>
</comment>
<keyword evidence="1" id="KW-1133">Transmembrane helix</keyword>
<reference evidence="2 3" key="1">
    <citation type="submission" date="2024-10" db="EMBL/GenBank/DDBJ databases">
        <title>The Natural Products Discovery Center: Release of the First 8490 Sequenced Strains for Exploring Actinobacteria Biosynthetic Diversity.</title>
        <authorList>
            <person name="Kalkreuter E."/>
            <person name="Kautsar S.A."/>
            <person name="Yang D."/>
            <person name="Bader C.D."/>
            <person name="Teijaro C.N."/>
            <person name="Fluegel L."/>
            <person name="Davis C.M."/>
            <person name="Simpson J.R."/>
            <person name="Lauterbach L."/>
            <person name="Steele A.D."/>
            <person name="Gui C."/>
            <person name="Meng S."/>
            <person name="Li G."/>
            <person name="Viehrig K."/>
            <person name="Ye F."/>
            <person name="Su P."/>
            <person name="Kiefer A.F."/>
            <person name="Nichols A."/>
            <person name="Cepeda A.J."/>
            <person name="Yan W."/>
            <person name="Fan B."/>
            <person name="Jiang Y."/>
            <person name="Adhikari A."/>
            <person name="Zheng C.-J."/>
            <person name="Schuster L."/>
            <person name="Cowan T.M."/>
            <person name="Smanski M.J."/>
            <person name="Chevrette M.G."/>
            <person name="De Carvalho L.P.S."/>
            <person name="Shen B."/>
        </authorList>
    </citation>
    <scope>NUCLEOTIDE SEQUENCE [LARGE SCALE GENOMIC DNA]</scope>
    <source>
        <strain evidence="2 3">NPDC048320</strain>
    </source>
</reference>
<protein>
    <recommendedName>
        <fullName evidence="4">Minor tail protein</fullName>
    </recommendedName>
</protein>